<comment type="caution">
    <text evidence="3">The sequence shown here is derived from an EMBL/GenBank/DDBJ whole genome shotgun (WGS) entry which is preliminary data.</text>
</comment>
<keyword evidence="4" id="KW-1185">Reference proteome</keyword>
<sequence>MTTRFWVVVTSHDHALDGEKAGIVQVNHGKHAPLKRMAAGDKVLYYASKTFIGQKELCQRFVALATITDDTIFQHEMTSTFKPYRRKALYEKINEAEIRPLIDGLEFIKVKEKWGYIFRTGFFEINKHDFDFITSQMQN</sequence>
<dbReference type="RefSeq" id="WP_146271702.1">
    <property type="nucleotide sequence ID" value="NZ_VOEI01000004.1"/>
</dbReference>
<dbReference type="InterPro" id="IPR022996">
    <property type="entry name" value="UPF0310"/>
</dbReference>
<dbReference type="NCBIfam" id="NF002616">
    <property type="entry name" value="PRK02268.1-2"/>
    <property type="match status" value="1"/>
</dbReference>
<evidence type="ECO:0000313" key="4">
    <source>
        <dbReference type="Proteomes" id="UP000318010"/>
    </source>
</evidence>
<evidence type="ECO:0000313" key="3">
    <source>
        <dbReference type="EMBL" id="TWR25325.1"/>
    </source>
</evidence>
<dbReference type="Pfam" id="PF01878">
    <property type="entry name" value="EVE"/>
    <property type="match status" value="1"/>
</dbReference>
<feature type="domain" description="EVE" evidence="2">
    <location>
        <begin position="4"/>
        <end position="135"/>
    </location>
</feature>
<dbReference type="HAMAP" id="MF_00771">
    <property type="entry name" value="UPF0310"/>
    <property type="match status" value="1"/>
</dbReference>
<dbReference type="InterPro" id="IPR002740">
    <property type="entry name" value="EVE_domain"/>
</dbReference>
<name>A0A563U104_9SPHI</name>
<dbReference type="SUPFAM" id="SSF88697">
    <property type="entry name" value="PUA domain-like"/>
    <property type="match status" value="1"/>
</dbReference>
<dbReference type="Proteomes" id="UP000318010">
    <property type="component" value="Unassembled WGS sequence"/>
</dbReference>
<proteinExistence type="inferred from homology"/>
<dbReference type="InterPro" id="IPR015947">
    <property type="entry name" value="PUA-like_sf"/>
</dbReference>
<dbReference type="EMBL" id="VOEI01000004">
    <property type="protein sequence ID" value="TWR25325.1"/>
    <property type="molecule type" value="Genomic_DNA"/>
</dbReference>
<protein>
    <recommendedName>
        <fullName evidence="1">UPF0310 protein FPZ42_12000</fullName>
    </recommendedName>
</protein>
<evidence type="ECO:0000256" key="1">
    <source>
        <dbReference type="HAMAP-Rule" id="MF_00771"/>
    </source>
</evidence>
<dbReference type="OrthoDB" id="9793567at2"/>
<dbReference type="CDD" id="cd21132">
    <property type="entry name" value="EVE-like"/>
    <property type="match status" value="1"/>
</dbReference>
<comment type="similarity">
    <text evidence="1">Belongs to the UPF0310 family.</text>
</comment>
<reference evidence="3 4" key="1">
    <citation type="submission" date="2019-07" db="EMBL/GenBank/DDBJ databases">
        <authorList>
            <person name="Kim J."/>
        </authorList>
    </citation>
    <scope>NUCLEOTIDE SEQUENCE [LARGE SCALE GENOMIC DNA]</scope>
    <source>
        <strain evidence="3 4">MJ1a</strain>
    </source>
</reference>
<evidence type="ECO:0000259" key="2">
    <source>
        <dbReference type="Pfam" id="PF01878"/>
    </source>
</evidence>
<accession>A0A563U104</accession>
<dbReference type="AlphaFoldDB" id="A0A563U104"/>
<gene>
    <name evidence="3" type="ORF">FPZ42_12000</name>
</gene>
<organism evidence="3 4">
    <name type="scientific">Mucilaginibacter achroorhodeus</name>
    <dbReference type="NCBI Taxonomy" id="2599294"/>
    <lineage>
        <taxon>Bacteria</taxon>
        <taxon>Pseudomonadati</taxon>
        <taxon>Bacteroidota</taxon>
        <taxon>Sphingobacteriia</taxon>
        <taxon>Sphingobacteriales</taxon>
        <taxon>Sphingobacteriaceae</taxon>
        <taxon>Mucilaginibacter</taxon>
    </lineage>
</organism>
<dbReference type="Gene3D" id="3.10.590.10">
    <property type="entry name" value="ph1033 like domains"/>
    <property type="match status" value="1"/>
</dbReference>